<dbReference type="EMBL" id="CP036498">
    <property type="protein sequence ID" value="QUS41910.1"/>
    <property type="molecule type" value="Genomic_DNA"/>
</dbReference>
<protein>
    <submittedName>
        <fullName evidence="2">Uncharacterized protein</fullName>
    </submittedName>
</protein>
<reference evidence="2 3" key="1">
    <citation type="submission" date="2019-02" db="EMBL/GenBank/DDBJ databases">
        <title>Emended description of the genus Rhodopseudomonas and description of Rhodopseudomonas albus sp. nov., a non-phototrophic, heavy-metal-tolerant bacterium isolated from garden soil.</title>
        <authorList>
            <person name="Bao Z."/>
            <person name="Cao W.W."/>
            <person name="Sato Y."/>
            <person name="Nishizawa T."/>
            <person name="Zhao J."/>
            <person name="Guo Y."/>
            <person name="Ohta H."/>
        </authorList>
    </citation>
    <scope>NUCLEOTIDE SEQUENCE [LARGE SCALE GENOMIC DNA]</scope>
    <source>
        <strain evidence="2 3">SK50-23</strain>
    </source>
</reference>
<proteinExistence type="predicted"/>
<keyword evidence="1" id="KW-1133">Transmembrane helix</keyword>
<organism evidence="2 3">
    <name type="scientific">Tardiphaga alba</name>
    <dbReference type="NCBI Taxonomy" id="340268"/>
    <lineage>
        <taxon>Bacteria</taxon>
        <taxon>Pseudomonadati</taxon>
        <taxon>Pseudomonadota</taxon>
        <taxon>Alphaproteobacteria</taxon>
        <taxon>Hyphomicrobiales</taxon>
        <taxon>Nitrobacteraceae</taxon>
        <taxon>Tardiphaga</taxon>
    </lineage>
</organism>
<feature type="transmembrane region" description="Helical" evidence="1">
    <location>
        <begin position="17"/>
        <end position="37"/>
    </location>
</feature>
<gene>
    <name evidence="2" type="ORF">RPMA_26040</name>
</gene>
<sequence length="66" mass="6746">MNNHSIHSADRSTHLKIVIVALVAGISVAGLGIAARLGTSDSTQTARVIKAGQPTAFTSSTTSTVR</sequence>
<evidence type="ECO:0000313" key="3">
    <source>
        <dbReference type="Proteomes" id="UP000682843"/>
    </source>
</evidence>
<keyword evidence="1" id="KW-0812">Transmembrane</keyword>
<accession>A0ABX8AHV9</accession>
<dbReference type="Proteomes" id="UP000682843">
    <property type="component" value="Chromosome"/>
</dbReference>
<name>A0ABX8AHV9_9BRAD</name>
<keyword evidence="1" id="KW-0472">Membrane</keyword>
<evidence type="ECO:0000313" key="2">
    <source>
        <dbReference type="EMBL" id="QUS41910.1"/>
    </source>
</evidence>
<evidence type="ECO:0000256" key="1">
    <source>
        <dbReference type="SAM" id="Phobius"/>
    </source>
</evidence>
<dbReference type="RefSeq" id="WP_211910633.1">
    <property type="nucleotide sequence ID" value="NZ_CP036498.1"/>
</dbReference>
<keyword evidence="3" id="KW-1185">Reference proteome</keyword>